<gene>
    <name evidence="2" type="ORF">H9L01_09400</name>
</gene>
<keyword evidence="1" id="KW-1133">Transmembrane helix</keyword>
<proteinExistence type="predicted"/>
<evidence type="ECO:0000313" key="3">
    <source>
        <dbReference type="Proteomes" id="UP000515928"/>
    </source>
</evidence>
<reference evidence="2 3" key="1">
    <citation type="submission" date="2020-08" db="EMBL/GenBank/DDBJ databases">
        <title>Genome sequence of Erysipelothrix inopinata DSM 15511T.</title>
        <authorList>
            <person name="Hyun D.-W."/>
            <person name="Bae J.-W."/>
        </authorList>
    </citation>
    <scope>NUCLEOTIDE SEQUENCE [LARGE SCALE GENOMIC DNA]</scope>
    <source>
        <strain evidence="2 3">DSM 15511</strain>
    </source>
</reference>
<feature type="transmembrane region" description="Helical" evidence="1">
    <location>
        <begin position="6"/>
        <end position="24"/>
    </location>
</feature>
<feature type="transmembrane region" description="Helical" evidence="1">
    <location>
        <begin position="65"/>
        <end position="84"/>
    </location>
</feature>
<evidence type="ECO:0000313" key="2">
    <source>
        <dbReference type="EMBL" id="QNN60573.1"/>
    </source>
</evidence>
<dbReference type="AlphaFoldDB" id="A0A7G9RY98"/>
<dbReference type="Pfam" id="PF09997">
    <property type="entry name" value="DUF2238"/>
    <property type="match status" value="1"/>
</dbReference>
<accession>A0A7G9RY98</accession>
<keyword evidence="1" id="KW-0472">Membrane</keyword>
<sequence>MFIKNVLEICGLFMFTVSALMYLFKTKPIDWFKIAKVASGIPIMLIPRFLDPWWSQTFSALTTSGYYLFIFASVWGGEVIGAYGRWKHFDSYLHFGSGILFAMMAWELLSIPSVQIPVALTAVLSFAIVMAIGSVWEIYEFTVDHFFDLNMQRYRDFEGNQFIGQVALYDTMKDIICNGSGALLGVIIKLLV</sequence>
<dbReference type="KEGG" id="eio:H9L01_09400"/>
<evidence type="ECO:0000256" key="1">
    <source>
        <dbReference type="SAM" id="Phobius"/>
    </source>
</evidence>
<keyword evidence="3" id="KW-1185">Reference proteome</keyword>
<organism evidence="2 3">
    <name type="scientific">Erysipelothrix inopinata</name>
    <dbReference type="NCBI Taxonomy" id="225084"/>
    <lineage>
        <taxon>Bacteria</taxon>
        <taxon>Bacillati</taxon>
        <taxon>Bacillota</taxon>
        <taxon>Erysipelotrichia</taxon>
        <taxon>Erysipelotrichales</taxon>
        <taxon>Erysipelotrichaceae</taxon>
        <taxon>Erysipelothrix</taxon>
    </lineage>
</organism>
<dbReference type="RefSeq" id="WP_187533699.1">
    <property type="nucleotide sequence ID" value="NZ_CBCSHU010000016.1"/>
</dbReference>
<keyword evidence="1" id="KW-0812">Transmembrane</keyword>
<dbReference type="InterPro" id="IPR014509">
    <property type="entry name" value="YjdF-like"/>
</dbReference>
<dbReference type="EMBL" id="CP060715">
    <property type="protein sequence ID" value="QNN60573.1"/>
    <property type="molecule type" value="Genomic_DNA"/>
</dbReference>
<name>A0A7G9RY98_9FIRM</name>
<feature type="transmembrane region" description="Helical" evidence="1">
    <location>
        <begin position="115"/>
        <end position="136"/>
    </location>
</feature>
<protein>
    <submittedName>
        <fullName evidence="2">DUF2238 domain-containing protein</fullName>
    </submittedName>
</protein>
<dbReference type="Proteomes" id="UP000515928">
    <property type="component" value="Chromosome"/>
</dbReference>
<feature type="transmembrane region" description="Helical" evidence="1">
    <location>
        <begin position="91"/>
        <end position="109"/>
    </location>
</feature>